<comment type="caution">
    <text evidence="2">The sequence shown here is derived from an EMBL/GenBank/DDBJ whole genome shotgun (WGS) entry which is preliminary data.</text>
</comment>
<dbReference type="AlphaFoldDB" id="A0A967KGV6"/>
<organism evidence="2 3">
    <name type="scientific">Pelagibius litoralis</name>
    <dbReference type="NCBI Taxonomy" id="374515"/>
    <lineage>
        <taxon>Bacteria</taxon>
        <taxon>Pseudomonadati</taxon>
        <taxon>Pseudomonadota</taxon>
        <taxon>Alphaproteobacteria</taxon>
        <taxon>Rhodospirillales</taxon>
        <taxon>Rhodovibrionaceae</taxon>
        <taxon>Pelagibius</taxon>
    </lineage>
</organism>
<dbReference type="Pfam" id="PF00839">
    <property type="entry name" value="Cys_rich_FGFR"/>
    <property type="match status" value="1"/>
</dbReference>
<gene>
    <name evidence="2" type="ORF">HBA54_28555</name>
</gene>
<dbReference type="Proteomes" id="UP000761264">
    <property type="component" value="Unassembled WGS sequence"/>
</dbReference>
<dbReference type="EMBL" id="JAAQPH010000056">
    <property type="protein sequence ID" value="NIA72540.1"/>
    <property type="molecule type" value="Genomic_DNA"/>
</dbReference>
<evidence type="ECO:0008006" key="4">
    <source>
        <dbReference type="Google" id="ProtNLM"/>
    </source>
</evidence>
<accession>A0A967KGV6</accession>
<keyword evidence="3" id="KW-1185">Reference proteome</keyword>
<protein>
    <recommendedName>
        <fullName evidence="4">Cysteine rich repeat-containing protein</fullName>
    </recommendedName>
</protein>
<dbReference type="GO" id="GO:0016020">
    <property type="term" value="C:membrane"/>
    <property type="evidence" value="ECO:0007669"/>
    <property type="project" value="InterPro"/>
</dbReference>
<sequence>MVSIIRVIAIATSINLFAVGAVFAQTQSGPVASACAADLETYCAGQTHGSGEARACLEANKDKVSAACKAALDATGGG</sequence>
<evidence type="ECO:0000256" key="1">
    <source>
        <dbReference type="SAM" id="SignalP"/>
    </source>
</evidence>
<feature type="signal peptide" evidence="1">
    <location>
        <begin position="1"/>
        <end position="24"/>
    </location>
</feature>
<dbReference type="PROSITE" id="PS51257">
    <property type="entry name" value="PROKAR_LIPOPROTEIN"/>
    <property type="match status" value="1"/>
</dbReference>
<reference evidence="2" key="1">
    <citation type="submission" date="2020-03" db="EMBL/GenBank/DDBJ databases">
        <title>Genome of Pelagibius litoralis DSM 21314T.</title>
        <authorList>
            <person name="Wang G."/>
        </authorList>
    </citation>
    <scope>NUCLEOTIDE SEQUENCE</scope>
    <source>
        <strain evidence="2">DSM 21314</strain>
    </source>
</reference>
<keyword evidence="1" id="KW-0732">Signal</keyword>
<evidence type="ECO:0000313" key="3">
    <source>
        <dbReference type="Proteomes" id="UP000761264"/>
    </source>
</evidence>
<evidence type="ECO:0000313" key="2">
    <source>
        <dbReference type="EMBL" id="NIA72540.1"/>
    </source>
</evidence>
<name>A0A967KGV6_9PROT</name>
<dbReference type="InterPro" id="IPR001893">
    <property type="entry name" value="Cys-rich_GLG1_repeat"/>
</dbReference>
<proteinExistence type="predicted"/>
<feature type="non-terminal residue" evidence="2">
    <location>
        <position position="78"/>
    </location>
</feature>
<feature type="chain" id="PRO_5037010689" description="Cysteine rich repeat-containing protein" evidence="1">
    <location>
        <begin position="25"/>
        <end position="78"/>
    </location>
</feature>